<gene>
    <name evidence="2" type="ORF">QNI29_13730</name>
</gene>
<evidence type="ECO:0000313" key="3">
    <source>
        <dbReference type="Proteomes" id="UP001236652"/>
    </source>
</evidence>
<protein>
    <submittedName>
        <fullName evidence="2">Uncharacterized protein</fullName>
    </submittedName>
</protein>
<reference evidence="2 3" key="1">
    <citation type="submission" date="2023-05" db="EMBL/GenBank/DDBJ databases">
        <title>Comparative genomics reveals the evidence of polycyclic aromatic hydrocarbons degradation in moderately halophilic genus Pontibacillus.</title>
        <authorList>
            <person name="Yang H."/>
            <person name="Qian Z."/>
        </authorList>
    </citation>
    <scope>NUCLEOTIDE SEQUENCE [LARGE SCALE GENOMIC DNA]</scope>
    <source>
        <strain evidence="3">HN14</strain>
    </source>
</reference>
<feature type="transmembrane region" description="Helical" evidence="1">
    <location>
        <begin position="47"/>
        <end position="66"/>
    </location>
</feature>
<accession>A0ABY8UUD4</accession>
<keyword evidence="3" id="KW-1185">Reference proteome</keyword>
<feature type="transmembrane region" description="Helical" evidence="1">
    <location>
        <begin position="17"/>
        <end position="35"/>
    </location>
</feature>
<dbReference type="RefSeq" id="WP_231417072.1">
    <property type="nucleotide sequence ID" value="NZ_CP126446.1"/>
</dbReference>
<dbReference type="Proteomes" id="UP001236652">
    <property type="component" value="Chromosome"/>
</dbReference>
<keyword evidence="1" id="KW-0812">Transmembrane</keyword>
<organism evidence="2 3">
    <name type="scientific">Pontibacillus chungwhensis</name>
    <dbReference type="NCBI Taxonomy" id="265426"/>
    <lineage>
        <taxon>Bacteria</taxon>
        <taxon>Bacillati</taxon>
        <taxon>Bacillota</taxon>
        <taxon>Bacilli</taxon>
        <taxon>Bacillales</taxon>
        <taxon>Bacillaceae</taxon>
        <taxon>Pontibacillus</taxon>
    </lineage>
</organism>
<sequence>MDFLSWYDWITPTTPKASFFICTILTFLIGVFVWFETKKKSKVAASMGGSLIASCIIIYLLLRLGYYSS</sequence>
<name>A0ABY8UUD4_9BACI</name>
<evidence type="ECO:0000256" key="1">
    <source>
        <dbReference type="SAM" id="Phobius"/>
    </source>
</evidence>
<proteinExistence type="predicted"/>
<dbReference type="EMBL" id="CP126446">
    <property type="protein sequence ID" value="WIF96808.1"/>
    <property type="molecule type" value="Genomic_DNA"/>
</dbReference>
<keyword evidence="1" id="KW-0472">Membrane</keyword>
<evidence type="ECO:0000313" key="2">
    <source>
        <dbReference type="EMBL" id="WIF96808.1"/>
    </source>
</evidence>
<keyword evidence="1" id="KW-1133">Transmembrane helix</keyword>